<feature type="compositionally biased region" description="Polar residues" evidence="1">
    <location>
        <begin position="137"/>
        <end position="156"/>
    </location>
</feature>
<dbReference type="Proteomes" id="UP001341840">
    <property type="component" value="Unassembled WGS sequence"/>
</dbReference>
<gene>
    <name evidence="2" type="ORF">PIB30_020664</name>
</gene>
<protein>
    <submittedName>
        <fullName evidence="2">Uncharacterized protein</fullName>
    </submittedName>
</protein>
<sequence>MDDVHAIIYPNGETSQSSEGVMFSCEDPVWIMIPAQASFQDLKNLILMSLAEVGRKEVTRILYQMPVAVANSFVYRKMPLRTDENVAMMFSYHRGIASVFAIELCVQMQDVGGNSSSSNHVESGRGITINERVRMSANRTGGSPSPSFSSYVNGPAQQAPPEVSHFGHHAEAFTIHSSEPDDAQAGADNGESGGDDDDEFIPETQQAIAGGVLVLPSIVRPLRGVAEEAAHYSTIDAEATRSASAEDGPSSYPISGELELEIGLKFNNREITMLAVKNYNIRRSRVQSCRV</sequence>
<evidence type="ECO:0000256" key="1">
    <source>
        <dbReference type="SAM" id="MobiDB-lite"/>
    </source>
</evidence>
<name>A0ABU6VAV8_9FABA</name>
<evidence type="ECO:0000313" key="2">
    <source>
        <dbReference type="EMBL" id="MED6169358.1"/>
    </source>
</evidence>
<keyword evidence="3" id="KW-1185">Reference proteome</keyword>
<reference evidence="2 3" key="1">
    <citation type="journal article" date="2023" name="Plants (Basel)">
        <title>Bridging the Gap: Combining Genomics and Transcriptomics Approaches to Understand Stylosanthes scabra, an Orphan Legume from the Brazilian Caatinga.</title>
        <authorList>
            <person name="Ferreira-Neto J.R.C."/>
            <person name="da Silva M.D."/>
            <person name="Binneck E."/>
            <person name="de Melo N.F."/>
            <person name="da Silva R.H."/>
            <person name="de Melo A.L.T.M."/>
            <person name="Pandolfi V."/>
            <person name="Bustamante F.O."/>
            <person name="Brasileiro-Vidal A.C."/>
            <person name="Benko-Iseppon A.M."/>
        </authorList>
    </citation>
    <scope>NUCLEOTIDE SEQUENCE [LARGE SCALE GENOMIC DNA]</scope>
    <source>
        <tissue evidence="2">Leaves</tissue>
    </source>
</reference>
<accession>A0ABU6VAV8</accession>
<comment type="caution">
    <text evidence="2">The sequence shown here is derived from an EMBL/GenBank/DDBJ whole genome shotgun (WGS) entry which is preliminary data.</text>
</comment>
<feature type="region of interest" description="Disordered" evidence="1">
    <location>
        <begin position="177"/>
        <end position="200"/>
    </location>
</feature>
<proteinExistence type="predicted"/>
<dbReference type="EMBL" id="JASCZI010151101">
    <property type="protein sequence ID" value="MED6169358.1"/>
    <property type="molecule type" value="Genomic_DNA"/>
</dbReference>
<feature type="region of interest" description="Disordered" evidence="1">
    <location>
        <begin position="137"/>
        <end position="161"/>
    </location>
</feature>
<organism evidence="2 3">
    <name type="scientific">Stylosanthes scabra</name>
    <dbReference type="NCBI Taxonomy" id="79078"/>
    <lineage>
        <taxon>Eukaryota</taxon>
        <taxon>Viridiplantae</taxon>
        <taxon>Streptophyta</taxon>
        <taxon>Embryophyta</taxon>
        <taxon>Tracheophyta</taxon>
        <taxon>Spermatophyta</taxon>
        <taxon>Magnoliopsida</taxon>
        <taxon>eudicotyledons</taxon>
        <taxon>Gunneridae</taxon>
        <taxon>Pentapetalae</taxon>
        <taxon>rosids</taxon>
        <taxon>fabids</taxon>
        <taxon>Fabales</taxon>
        <taxon>Fabaceae</taxon>
        <taxon>Papilionoideae</taxon>
        <taxon>50 kb inversion clade</taxon>
        <taxon>dalbergioids sensu lato</taxon>
        <taxon>Dalbergieae</taxon>
        <taxon>Pterocarpus clade</taxon>
        <taxon>Stylosanthes</taxon>
    </lineage>
</organism>
<evidence type="ECO:0000313" key="3">
    <source>
        <dbReference type="Proteomes" id="UP001341840"/>
    </source>
</evidence>